<organism evidence="1">
    <name type="scientific">Trepomonas sp. PC1</name>
    <dbReference type="NCBI Taxonomy" id="1076344"/>
    <lineage>
        <taxon>Eukaryota</taxon>
        <taxon>Metamonada</taxon>
        <taxon>Diplomonadida</taxon>
        <taxon>Hexamitidae</taxon>
        <taxon>Hexamitinae</taxon>
        <taxon>Trepomonas</taxon>
    </lineage>
</organism>
<dbReference type="PANTHER" id="PTHR45661">
    <property type="entry name" value="SURFACE ANTIGEN"/>
    <property type="match status" value="1"/>
</dbReference>
<sequence>QIFALHGNQIWTTKKHSSAQLNNTLISLKNEINNNELKAFKDEQIFNLITPNVTQISPSLFSHNYNLRFAFIPSVVKLGRGVFFSCPNLVAVKCKNLAVIEESVFQHCNNLFQIDLDNVTSFGRDSFAYCTNLPLLVNKRAQHIDRAFNENFCLRQIDVNAETTIADGNFKYVQYARLPNLKTELFKDVFVTQDSSLNQMRNNILIENLPKLQLAVYPHRTDMGRLVEQKCIVNNLVMISTIQPQISQNIQIRGLILKKITEVSNGAFQRQKSLLFAYCPQVEIIRKYGFDFCISMKRFVSQNLRLVETGGFMSCISLAQIDLSNVIELGVNCLCSCHALVNVIFKKLEYLPQYCFQCCEGLCQIEAEALKQCHNDAFIYCRRQIKIVSHSLTNGKGYVVVTKKQRFQEILIQKFRERKLFMEQIKNFQYKVTNLKLTKRFAQKM</sequence>
<dbReference type="Pfam" id="PF13306">
    <property type="entry name" value="LRR_5"/>
    <property type="match status" value="2"/>
</dbReference>
<accession>A0A146KFH2</accession>
<dbReference type="PANTHER" id="PTHR45661:SF3">
    <property type="entry name" value="IG-LIKE DOMAIN-CONTAINING PROTEIN"/>
    <property type="match status" value="1"/>
</dbReference>
<protein>
    <submittedName>
        <fullName evidence="1">Leucine rich repeats-containing protein</fullName>
    </submittedName>
</protein>
<dbReference type="Gene3D" id="3.80.10.10">
    <property type="entry name" value="Ribonuclease Inhibitor"/>
    <property type="match status" value="2"/>
</dbReference>
<name>A0A146KFH2_9EUKA</name>
<gene>
    <name evidence="1" type="ORF">TPC1_11553</name>
</gene>
<feature type="non-terminal residue" evidence="1">
    <location>
        <position position="1"/>
    </location>
</feature>
<evidence type="ECO:0000313" key="1">
    <source>
        <dbReference type="EMBL" id="JAP95453.1"/>
    </source>
</evidence>
<dbReference type="SUPFAM" id="SSF52058">
    <property type="entry name" value="L domain-like"/>
    <property type="match status" value="2"/>
</dbReference>
<dbReference type="EMBL" id="GDID01001153">
    <property type="protein sequence ID" value="JAP95453.1"/>
    <property type="molecule type" value="Transcribed_RNA"/>
</dbReference>
<dbReference type="InterPro" id="IPR026906">
    <property type="entry name" value="LRR_5"/>
</dbReference>
<proteinExistence type="predicted"/>
<dbReference type="InterPro" id="IPR032675">
    <property type="entry name" value="LRR_dom_sf"/>
</dbReference>
<dbReference type="InterPro" id="IPR053139">
    <property type="entry name" value="Surface_bspA-like"/>
</dbReference>
<reference evidence="1" key="1">
    <citation type="submission" date="2015-07" db="EMBL/GenBank/DDBJ databases">
        <title>Adaptation to a free-living lifestyle via gene acquisitions in the diplomonad Trepomonas sp. PC1.</title>
        <authorList>
            <person name="Xu F."/>
            <person name="Jerlstrom-Hultqvist J."/>
            <person name="Kolisko M."/>
            <person name="Simpson A.G.B."/>
            <person name="Roger A.J."/>
            <person name="Svard S.G."/>
            <person name="Andersson J.O."/>
        </authorList>
    </citation>
    <scope>NUCLEOTIDE SEQUENCE</scope>
    <source>
        <strain evidence="1">PC1</strain>
    </source>
</reference>
<dbReference type="AlphaFoldDB" id="A0A146KFH2"/>